<evidence type="ECO:0000313" key="5">
    <source>
        <dbReference type="EMBL" id="MBL7629501.1"/>
    </source>
</evidence>
<protein>
    <submittedName>
        <fullName evidence="5">Substrate-binding domain-containing protein</fullName>
    </submittedName>
</protein>
<dbReference type="InterPro" id="IPR028082">
    <property type="entry name" value="Peripla_BP_I"/>
</dbReference>
<evidence type="ECO:0000256" key="2">
    <source>
        <dbReference type="ARBA" id="ARBA00007639"/>
    </source>
</evidence>
<feature type="domain" description="Periplasmic binding protein" evidence="4">
    <location>
        <begin position="24"/>
        <end position="285"/>
    </location>
</feature>
<dbReference type="EMBL" id="JAEACQ010000230">
    <property type="protein sequence ID" value="MBL7629501.1"/>
    <property type="molecule type" value="Genomic_DNA"/>
</dbReference>
<dbReference type="GO" id="GO:0030313">
    <property type="term" value="C:cell envelope"/>
    <property type="evidence" value="ECO:0007669"/>
    <property type="project" value="UniProtKB-SubCell"/>
</dbReference>
<keyword evidence="3" id="KW-0732">Signal</keyword>
<evidence type="ECO:0000256" key="3">
    <source>
        <dbReference type="ARBA" id="ARBA00022729"/>
    </source>
</evidence>
<evidence type="ECO:0000259" key="4">
    <source>
        <dbReference type="Pfam" id="PF13407"/>
    </source>
</evidence>
<reference evidence="5" key="1">
    <citation type="submission" date="2020-12" db="EMBL/GenBank/DDBJ databases">
        <title>Genomic characterization of non-nitrogen-fixing Frankia strains.</title>
        <authorList>
            <person name="Carlos-Shanley C."/>
            <person name="Guerra T."/>
            <person name="Hahn D."/>
        </authorList>
    </citation>
    <scope>NUCLEOTIDE SEQUENCE</scope>
    <source>
        <strain evidence="5">CN6</strain>
    </source>
</reference>
<dbReference type="GO" id="GO:0030246">
    <property type="term" value="F:carbohydrate binding"/>
    <property type="evidence" value="ECO:0007669"/>
    <property type="project" value="UniProtKB-ARBA"/>
</dbReference>
<dbReference type="AlphaFoldDB" id="A0A937RPA5"/>
<accession>A0A937RPA5</accession>
<evidence type="ECO:0000256" key="1">
    <source>
        <dbReference type="ARBA" id="ARBA00004196"/>
    </source>
</evidence>
<name>A0A937RPA5_9ACTN</name>
<dbReference type="Gene3D" id="3.40.50.2300">
    <property type="match status" value="2"/>
</dbReference>
<keyword evidence="6" id="KW-1185">Reference proteome</keyword>
<comment type="caution">
    <text evidence="5">The sequence shown here is derived from an EMBL/GenBank/DDBJ whole genome shotgun (WGS) entry which is preliminary data.</text>
</comment>
<dbReference type="InterPro" id="IPR025997">
    <property type="entry name" value="SBP_2_dom"/>
</dbReference>
<dbReference type="Pfam" id="PF13407">
    <property type="entry name" value="Peripla_BP_4"/>
    <property type="match status" value="1"/>
</dbReference>
<dbReference type="PANTHER" id="PTHR46847">
    <property type="entry name" value="D-ALLOSE-BINDING PERIPLASMIC PROTEIN-RELATED"/>
    <property type="match status" value="1"/>
</dbReference>
<comment type="subcellular location">
    <subcellularLocation>
        <location evidence="1">Cell envelope</location>
    </subcellularLocation>
</comment>
<gene>
    <name evidence="5" type="ORF">I7412_20485</name>
</gene>
<dbReference type="SUPFAM" id="SSF53822">
    <property type="entry name" value="Periplasmic binding protein-like I"/>
    <property type="match status" value="1"/>
</dbReference>
<evidence type="ECO:0000313" key="6">
    <source>
        <dbReference type="Proteomes" id="UP000604475"/>
    </source>
</evidence>
<dbReference type="Proteomes" id="UP000604475">
    <property type="component" value="Unassembled WGS sequence"/>
</dbReference>
<comment type="similarity">
    <text evidence="2">Belongs to the bacterial solute-binding protein 2 family.</text>
</comment>
<proteinExistence type="inferred from homology"/>
<dbReference type="PANTHER" id="PTHR46847:SF1">
    <property type="entry name" value="D-ALLOSE-BINDING PERIPLASMIC PROTEIN-RELATED"/>
    <property type="match status" value="1"/>
</dbReference>
<sequence length="326" mass="32451">MAAATACGGSGGDLPDKDGAAVVIGLVTSSEANPFALKMLDGAERASLEYGATLMTAAGRFDGDTASQVTAIETMITSKVHGILVEATADPAVTAALRQARAAGITVIALGSSSDPPSDADAVFGTDDFRAGHVGGEYAKAALGDRTPVVAMLDLAPGSLPGAHRHNGFLAGMKLADVDDGATKAIAAPGVACSEPTYGQQDIAQTVLEECLAANPEVNVVFAIDDEVAAGAHTAALDAGRPDVLIVSADGGCAGVNAVAEGRIAATAQQHPRAMAEQGVAAVVSSVRESEKVTGFHDTGVTLITATPRSGVESADVATGLSDCWG</sequence>
<organism evidence="5 6">
    <name type="scientific">Frankia nepalensis</name>
    <dbReference type="NCBI Taxonomy" id="1836974"/>
    <lineage>
        <taxon>Bacteria</taxon>
        <taxon>Bacillati</taxon>
        <taxon>Actinomycetota</taxon>
        <taxon>Actinomycetes</taxon>
        <taxon>Frankiales</taxon>
        <taxon>Frankiaceae</taxon>
        <taxon>Frankia</taxon>
    </lineage>
</organism>